<evidence type="ECO:0000256" key="1">
    <source>
        <dbReference type="SAM" id="Phobius"/>
    </source>
</evidence>
<dbReference type="EnsemblPlants" id="ORUFI06G21530.1">
    <property type="protein sequence ID" value="ORUFI06G21530.1"/>
    <property type="gene ID" value="ORUFI06G21530"/>
</dbReference>
<reference evidence="3" key="1">
    <citation type="submission" date="2013-06" db="EMBL/GenBank/DDBJ databases">
        <authorList>
            <person name="Zhao Q."/>
        </authorList>
    </citation>
    <scope>NUCLEOTIDE SEQUENCE</scope>
    <source>
        <strain evidence="3">cv. W1943</strain>
    </source>
</reference>
<keyword evidence="1" id="KW-0472">Membrane</keyword>
<organism evidence="2 3">
    <name type="scientific">Oryza rufipogon</name>
    <name type="common">Brownbeard rice</name>
    <name type="synonym">Asian wild rice</name>
    <dbReference type="NCBI Taxonomy" id="4529"/>
    <lineage>
        <taxon>Eukaryota</taxon>
        <taxon>Viridiplantae</taxon>
        <taxon>Streptophyta</taxon>
        <taxon>Embryophyta</taxon>
        <taxon>Tracheophyta</taxon>
        <taxon>Spermatophyta</taxon>
        <taxon>Magnoliopsida</taxon>
        <taxon>Liliopsida</taxon>
        <taxon>Poales</taxon>
        <taxon>Poaceae</taxon>
        <taxon>BOP clade</taxon>
        <taxon>Oryzoideae</taxon>
        <taxon>Oryzeae</taxon>
        <taxon>Oryzinae</taxon>
        <taxon>Oryza</taxon>
    </lineage>
</organism>
<evidence type="ECO:0000313" key="3">
    <source>
        <dbReference type="Proteomes" id="UP000008022"/>
    </source>
</evidence>
<feature type="transmembrane region" description="Helical" evidence="1">
    <location>
        <begin position="47"/>
        <end position="65"/>
    </location>
</feature>
<keyword evidence="1" id="KW-0812">Transmembrane</keyword>
<protein>
    <submittedName>
        <fullName evidence="2">Uncharacterized protein</fullName>
    </submittedName>
</protein>
<dbReference type="OMA" id="ELYLYHV"/>
<keyword evidence="1" id="KW-1133">Transmembrane helix</keyword>
<accession>A0A0E0PZT6</accession>
<dbReference type="AlphaFoldDB" id="A0A0E0PZT6"/>
<dbReference type="Proteomes" id="UP000008022">
    <property type="component" value="Unassembled WGS sequence"/>
</dbReference>
<reference evidence="2" key="2">
    <citation type="submission" date="2015-06" db="UniProtKB">
        <authorList>
            <consortium name="EnsemblPlants"/>
        </authorList>
    </citation>
    <scope>IDENTIFICATION</scope>
</reference>
<dbReference type="HOGENOM" id="CLU_138934_0_0_1"/>
<feature type="transmembrane region" description="Helical" evidence="1">
    <location>
        <begin position="21"/>
        <end position="41"/>
    </location>
</feature>
<proteinExistence type="predicted"/>
<sequence length="94" mass="10443">MRRWRYDINNRIGRHHRHRRQIFLLDSGRIFMLLGAAAIILLTTTPYVGLVAFLLWLLGAALAMLSVAAGQFPALVAATVAIATQLRNYLLGGL</sequence>
<keyword evidence="3" id="KW-1185">Reference proteome</keyword>
<dbReference type="Gramene" id="ORUFI06G21530.1">
    <property type="protein sequence ID" value="ORUFI06G21530.1"/>
    <property type="gene ID" value="ORUFI06G21530"/>
</dbReference>
<name>A0A0E0PZT6_ORYRU</name>
<evidence type="ECO:0000313" key="2">
    <source>
        <dbReference type="EnsemblPlants" id="ORUFI06G21530.1"/>
    </source>
</evidence>